<comment type="caution">
    <text evidence="2">The sequence shown here is derived from an EMBL/GenBank/DDBJ whole genome shotgun (WGS) entry which is preliminary data.</text>
</comment>
<accession>A0A699XWJ4</accession>
<feature type="transmembrane region" description="Helical" evidence="1">
    <location>
        <begin position="12"/>
        <end position="36"/>
    </location>
</feature>
<organism evidence="2">
    <name type="scientific">Tanacetum cinerariifolium</name>
    <name type="common">Dalmatian daisy</name>
    <name type="synonym">Chrysanthemum cinerariifolium</name>
    <dbReference type="NCBI Taxonomy" id="118510"/>
    <lineage>
        <taxon>Eukaryota</taxon>
        <taxon>Viridiplantae</taxon>
        <taxon>Streptophyta</taxon>
        <taxon>Embryophyta</taxon>
        <taxon>Tracheophyta</taxon>
        <taxon>Spermatophyta</taxon>
        <taxon>Magnoliopsida</taxon>
        <taxon>eudicotyledons</taxon>
        <taxon>Gunneridae</taxon>
        <taxon>Pentapetalae</taxon>
        <taxon>asterids</taxon>
        <taxon>campanulids</taxon>
        <taxon>Asterales</taxon>
        <taxon>Asteraceae</taxon>
        <taxon>Asteroideae</taxon>
        <taxon>Anthemideae</taxon>
        <taxon>Anthemidinae</taxon>
        <taxon>Tanacetum</taxon>
    </lineage>
</organism>
<protein>
    <submittedName>
        <fullName evidence="2">Uncharacterized protein</fullName>
    </submittedName>
</protein>
<feature type="non-terminal residue" evidence="2">
    <location>
        <position position="1"/>
    </location>
</feature>
<proteinExistence type="predicted"/>
<keyword evidence="1" id="KW-1133">Transmembrane helix</keyword>
<keyword evidence="1" id="KW-0812">Transmembrane</keyword>
<sequence length="79" mass="8524">SSATPSVVTGEAMFTPSLVALCTRAWMAWAPARSLLLRTRRPLRKRTGVSALSRRTTSAPSLALPRLRPAALLTLRPAL</sequence>
<keyword evidence="1" id="KW-0472">Membrane</keyword>
<name>A0A699XWJ4_TANCI</name>
<gene>
    <name evidence="2" type="ORF">Tci_933270</name>
</gene>
<dbReference type="AlphaFoldDB" id="A0A699XWJ4"/>
<feature type="non-terminal residue" evidence="2">
    <location>
        <position position="79"/>
    </location>
</feature>
<reference evidence="2" key="1">
    <citation type="journal article" date="2019" name="Sci. Rep.">
        <title>Draft genome of Tanacetum cinerariifolium, the natural source of mosquito coil.</title>
        <authorList>
            <person name="Yamashiro T."/>
            <person name="Shiraishi A."/>
            <person name="Satake H."/>
            <person name="Nakayama K."/>
        </authorList>
    </citation>
    <scope>NUCLEOTIDE SEQUENCE</scope>
</reference>
<dbReference type="EMBL" id="BKCJ011889352">
    <property type="protein sequence ID" value="GFD61301.1"/>
    <property type="molecule type" value="Genomic_DNA"/>
</dbReference>
<evidence type="ECO:0000313" key="2">
    <source>
        <dbReference type="EMBL" id="GFD61301.1"/>
    </source>
</evidence>
<evidence type="ECO:0000256" key="1">
    <source>
        <dbReference type="SAM" id="Phobius"/>
    </source>
</evidence>